<dbReference type="Gene3D" id="1.25.10.10">
    <property type="entry name" value="Leucine-rich Repeat Variant"/>
    <property type="match status" value="1"/>
</dbReference>
<evidence type="ECO:0000256" key="1">
    <source>
        <dbReference type="ARBA" id="ARBA00004186"/>
    </source>
</evidence>
<dbReference type="GO" id="GO:0051301">
    <property type="term" value="P:cell division"/>
    <property type="evidence" value="ECO:0007669"/>
    <property type="project" value="UniProtKB-KW"/>
</dbReference>
<dbReference type="InterPro" id="IPR016024">
    <property type="entry name" value="ARM-type_fold"/>
</dbReference>
<comment type="subcellular location">
    <subcellularLocation>
        <location evidence="1">Cytoplasm</location>
        <location evidence="1">Cytoskeleton</location>
        <location evidence="1">Spindle</location>
    </subcellularLocation>
</comment>
<evidence type="ECO:0000313" key="8">
    <source>
        <dbReference type="EMBL" id="KAF7782487.1"/>
    </source>
</evidence>
<evidence type="ECO:0000313" key="9">
    <source>
        <dbReference type="Proteomes" id="UP000629468"/>
    </source>
</evidence>
<feature type="compositionally biased region" description="Low complexity" evidence="6">
    <location>
        <begin position="338"/>
        <end position="350"/>
    </location>
</feature>
<dbReference type="AlphaFoldDB" id="A0A8H7F855"/>
<dbReference type="SMART" id="SM01349">
    <property type="entry name" value="TOG"/>
    <property type="match status" value="1"/>
</dbReference>
<dbReference type="GO" id="GO:0005881">
    <property type="term" value="C:cytoplasmic microtubule"/>
    <property type="evidence" value="ECO:0007669"/>
    <property type="project" value="TreeGrafter"/>
</dbReference>
<keyword evidence="5" id="KW-0498">Mitosis</keyword>
<feature type="region of interest" description="Disordered" evidence="6">
    <location>
        <begin position="265"/>
        <end position="288"/>
    </location>
</feature>
<feature type="region of interest" description="Disordered" evidence="6">
    <location>
        <begin position="335"/>
        <end position="380"/>
    </location>
</feature>
<evidence type="ECO:0000259" key="7">
    <source>
        <dbReference type="SMART" id="SM01349"/>
    </source>
</evidence>
<protein>
    <recommendedName>
        <fullName evidence="7">TOG domain-containing protein</fullName>
    </recommendedName>
</protein>
<dbReference type="PANTHER" id="PTHR21567:SF60">
    <property type="entry name" value="CLASP N-TERMINAL DOMAIN-CONTAINING PROTEIN"/>
    <property type="match status" value="1"/>
</dbReference>
<evidence type="ECO:0000256" key="6">
    <source>
        <dbReference type="SAM" id="MobiDB-lite"/>
    </source>
</evidence>
<dbReference type="Pfam" id="PF12348">
    <property type="entry name" value="CLASP_N"/>
    <property type="match status" value="1"/>
</dbReference>
<accession>A0A8H7F855</accession>
<keyword evidence="4" id="KW-0493">Microtubule</keyword>
<sequence>MDIFYNESLTLQDVVQSLEKIKPGLQLPETEESWERILKGLETLQKLCQSGACEYHEELTASIRSVHRNIVSAMNSERTRLSGPAIDVVNALALGLSTGFEPLMSLFLPSLIVLCGRANKVVVARAKACILSIIGITQLPGILLHLARFVKDKTPTIRLIVAEGTLQCLKCFNPPDLEKEVYAREVENIMRNAARDANADVRKVGKEIFETYKVLLPHKVDSFAAPLSPTLRKYLQLGTRSVQMQGKAPATTVPKGKIPAVMVPKAKSAVRPAPRPVTSKPETNVGPVRRARLPSTTNIPTKATSTETKVPLHPIQLPVKPTNGPQRVIRTNATALVSKSLGPSRSSSSSTGRQPVKKQLSSDTVRVNTASRSLSRPTLSQLARVKPPVVARPLSKSVSGLNVQKNKSASALATNASTYGHTSRAVGARNDRTDIIPCKRPVAPASIPLPPSPALTSSVTLPDVEPKLSNEALSHERAHSGESAGTPVAGSGRMAEVDLACKTPISTLLSSIQQGFDLTPCSPLSPPEHYVSSTLDSACQSSEFRLGVV</sequence>
<dbReference type="GO" id="GO:0005876">
    <property type="term" value="C:spindle microtubule"/>
    <property type="evidence" value="ECO:0007669"/>
    <property type="project" value="TreeGrafter"/>
</dbReference>
<dbReference type="SUPFAM" id="SSF48371">
    <property type="entry name" value="ARM repeat"/>
    <property type="match status" value="1"/>
</dbReference>
<dbReference type="GO" id="GO:0005815">
    <property type="term" value="C:microtubule organizing center"/>
    <property type="evidence" value="ECO:0007669"/>
    <property type="project" value="TreeGrafter"/>
</dbReference>
<comment type="similarity">
    <text evidence="2">Belongs to the CLASP family.</text>
</comment>
<dbReference type="EMBL" id="JABXXO010000003">
    <property type="protein sequence ID" value="KAF7782487.1"/>
    <property type="molecule type" value="Genomic_DNA"/>
</dbReference>
<dbReference type="InterPro" id="IPR024395">
    <property type="entry name" value="CLASP_N_dom"/>
</dbReference>
<dbReference type="InterPro" id="IPR034085">
    <property type="entry name" value="TOG"/>
</dbReference>
<dbReference type="GO" id="GO:1990023">
    <property type="term" value="C:mitotic spindle midzone"/>
    <property type="evidence" value="ECO:0007669"/>
    <property type="project" value="TreeGrafter"/>
</dbReference>
<dbReference type="PANTHER" id="PTHR21567">
    <property type="entry name" value="CLASP"/>
    <property type="match status" value="1"/>
</dbReference>
<keyword evidence="3" id="KW-0132">Cell division</keyword>
<dbReference type="Proteomes" id="UP000629468">
    <property type="component" value="Unassembled WGS sequence"/>
</dbReference>
<evidence type="ECO:0000256" key="3">
    <source>
        <dbReference type="ARBA" id="ARBA00022618"/>
    </source>
</evidence>
<evidence type="ECO:0000256" key="4">
    <source>
        <dbReference type="ARBA" id="ARBA00022701"/>
    </source>
</evidence>
<feature type="compositionally biased region" description="Polar residues" evidence="6">
    <location>
        <begin position="359"/>
        <end position="380"/>
    </location>
</feature>
<gene>
    <name evidence="8" type="ORF">Agabi119p4_1863</name>
</gene>
<name>A0A8H7F855_AGABI</name>
<proteinExistence type="inferred from homology"/>
<feature type="domain" description="TOG" evidence="7">
    <location>
        <begin position="13"/>
        <end position="248"/>
    </location>
</feature>
<dbReference type="InterPro" id="IPR011989">
    <property type="entry name" value="ARM-like"/>
</dbReference>
<feature type="compositionally biased region" description="Basic and acidic residues" evidence="6">
    <location>
        <begin position="471"/>
        <end position="480"/>
    </location>
</feature>
<feature type="region of interest" description="Disordered" evidence="6">
    <location>
        <begin position="471"/>
        <end position="491"/>
    </location>
</feature>
<keyword evidence="5" id="KW-0131">Cell cycle</keyword>
<evidence type="ECO:0000256" key="2">
    <source>
        <dbReference type="ARBA" id="ARBA00009549"/>
    </source>
</evidence>
<dbReference type="GO" id="GO:0090307">
    <property type="term" value="P:mitotic spindle assembly"/>
    <property type="evidence" value="ECO:0007669"/>
    <property type="project" value="TreeGrafter"/>
</dbReference>
<dbReference type="GO" id="GO:0008017">
    <property type="term" value="F:microtubule binding"/>
    <property type="evidence" value="ECO:0007669"/>
    <property type="project" value="TreeGrafter"/>
</dbReference>
<organism evidence="8 9">
    <name type="scientific">Agaricus bisporus var. burnettii</name>
    <dbReference type="NCBI Taxonomy" id="192524"/>
    <lineage>
        <taxon>Eukaryota</taxon>
        <taxon>Fungi</taxon>
        <taxon>Dikarya</taxon>
        <taxon>Basidiomycota</taxon>
        <taxon>Agaricomycotina</taxon>
        <taxon>Agaricomycetes</taxon>
        <taxon>Agaricomycetidae</taxon>
        <taxon>Agaricales</taxon>
        <taxon>Agaricineae</taxon>
        <taxon>Agaricaceae</taxon>
        <taxon>Agaricus</taxon>
    </lineage>
</organism>
<evidence type="ECO:0000256" key="5">
    <source>
        <dbReference type="ARBA" id="ARBA00022776"/>
    </source>
</evidence>
<reference evidence="8 9" key="1">
    <citation type="journal article" name="Sci. Rep.">
        <title>Telomere-to-telomere assembled and centromere annotated genomes of the two main subspecies of the button mushroom Agaricus bisporus reveal especially polymorphic chromosome ends.</title>
        <authorList>
            <person name="Sonnenberg A.S.M."/>
            <person name="Sedaghat-Telgerd N."/>
            <person name="Lavrijssen B."/>
            <person name="Ohm R.A."/>
            <person name="Hendrickx P.M."/>
            <person name="Scholtmeijer K."/>
            <person name="Baars J.J.P."/>
            <person name="van Peer A."/>
        </authorList>
    </citation>
    <scope>NUCLEOTIDE SEQUENCE [LARGE SCALE GENOMIC DNA]</scope>
    <source>
        <strain evidence="8 9">H119_p4</strain>
    </source>
</reference>
<comment type="caution">
    <text evidence="8">The sequence shown here is derived from an EMBL/GenBank/DDBJ whole genome shotgun (WGS) entry which is preliminary data.</text>
</comment>